<gene>
    <name evidence="2" type="ORF">HID58_084545</name>
</gene>
<proteinExistence type="predicted"/>
<name>A0ABQ7XK16_BRANA</name>
<comment type="caution">
    <text evidence="2">The sequence shown here is derived from an EMBL/GenBank/DDBJ whole genome shotgun (WGS) entry which is preliminary data.</text>
</comment>
<dbReference type="EMBL" id="JAGKQM010000019">
    <property type="protein sequence ID" value="KAH0856284.1"/>
    <property type="molecule type" value="Genomic_DNA"/>
</dbReference>
<reference evidence="2 3" key="1">
    <citation type="submission" date="2021-05" db="EMBL/GenBank/DDBJ databases">
        <title>Genome Assembly of Synthetic Allotetraploid Brassica napus Reveals Homoeologous Exchanges between Subgenomes.</title>
        <authorList>
            <person name="Davis J.T."/>
        </authorList>
    </citation>
    <scope>NUCLEOTIDE SEQUENCE [LARGE SCALE GENOMIC DNA]</scope>
    <source>
        <strain evidence="3">cv. Da-Ae</strain>
        <tissue evidence="2">Seedling</tissue>
    </source>
</reference>
<protein>
    <recommendedName>
        <fullName evidence="1">F-box associated beta-propeller type 3 domain-containing protein</fullName>
    </recommendedName>
</protein>
<organism evidence="2 3">
    <name type="scientific">Brassica napus</name>
    <name type="common">Rape</name>
    <dbReference type="NCBI Taxonomy" id="3708"/>
    <lineage>
        <taxon>Eukaryota</taxon>
        <taxon>Viridiplantae</taxon>
        <taxon>Streptophyta</taxon>
        <taxon>Embryophyta</taxon>
        <taxon>Tracheophyta</taxon>
        <taxon>Spermatophyta</taxon>
        <taxon>Magnoliopsida</taxon>
        <taxon>eudicotyledons</taxon>
        <taxon>Gunneridae</taxon>
        <taxon>Pentapetalae</taxon>
        <taxon>rosids</taxon>
        <taxon>malvids</taxon>
        <taxon>Brassicales</taxon>
        <taxon>Brassicaceae</taxon>
        <taxon>Brassiceae</taxon>
        <taxon>Brassica</taxon>
    </lineage>
</organism>
<feature type="domain" description="F-box associated beta-propeller type 3" evidence="1">
    <location>
        <begin position="8"/>
        <end position="78"/>
    </location>
</feature>
<accession>A0ABQ7XK16</accession>
<evidence type="ECO:0000313" key="3">
    <source>
        <dbReference type="Proteomes" id="UP000824890"/>
    </source>
</evidence>
<dbReference type="InterPro" id="IPR013187">
    <property type="entry name" value="F-box-assoc_dom_typ3"/>
</dbReference>
<sequence>MVRTIFDFPKDGGYIMVSLCDLILYTVCKKACIYNPTTKQSLTLSIIKSNIFAKQEPNKHVNYFFRHDHVHDQYIIVCGILERS</sequence>
<dbReference type="Proteomes" id="UP000824890">
    <property type="component" value="Unassembled WGS sequence"/>
</dbReference>
<dbReference type="Pfam" id="PF08268">
    <property type="entry name" value="FBA_3"/>
    <property type="match status" value="1"/>
</dbReference>
<keyword evidence="3" id="KW-1185">Reference proteome</keyword>
<evidence type="ECO:0000313" key="2">
    <source>
        <dbReference type="EMBL" id="KAH0856284.1"/>
    </source>
</evidence>
<evidence type="ECO:0000259" key="1">
    <source>
        <dbReference type="Pfam" id="PF08268"/>
    </source>
</evidence>